<feature type="transmembrane region" description="Helical" evidence="1">
    <location>
        <begin position="127"/>
        <end position="149"/>
    </location>
</feature>
<accession>A0A3E2B367</accession>
<sequence>MARRRAFDMCHPSVNLLYFLLVLVCSVGCMHPACLGISLGGALACGLLFRGRRAVGRLLGLLGPVALLAAGGNLLLVRQGETVLARLPGGRPLTLESTLYGLAAACLLGAVVLWFASWQAVLTADKITYLFGRIAPALALLLSLTLSFVPRLRRRLEETDRAQRGLLGQPRRRLDKVGWGAALLSSLLGWSLENAIETADTMRSRGYGLPGRTCFSIYRLDRRDKGLLGWLALSGGYVVAGWAAGGLSYTYYPACQAAGGPGSLSLLTVYLALCLTPLALEAWEERQWKRTTKNTGR</sequence>
<dbReference type="GeneID" id="97995549"/>
<evidence type="ECO:0000313" key="3">
    <source>
        <dbReference type="Proteomes" id="UP000260649"/>
    </source>
</evidence>
<evidence type="ECO:0000256" key="1">
    <source>
        <dbReference type="SAM" id="Phobius"/>
    </source>
</evidence>
<feature type="transmembrane region" description="Helical" evidence="1">
    <location>
        <begin position="54"/>
        <end position="77"/>
    </location>
</feature>
<feature type="transmembrane region" description="Helical" evidence="1">
    <location>
        <begin position="264"/>
        <end position="283"/>
    </location>
</feature>
<organism evidence="2 3">
    <name type="scientific">Evtepia gabavorous</name>
    <dbReference type="NCBI Taxonomy" id="2211183"/>
    <lineage>
        <taxon>Bacteria</taxon>
        <taxon>Bacillati</taxon>
        <taxon>Bacillota</taxon>
        <taxon>Clostridia</taxon>
        <taxon>Eubacteriales</taxon>
        <taxon>Evtepia</taxon>
    </lineage>
</organism>
<dbReference type="RefSeq" id="WP_117142313.1">
    <property type="nucleotide sequence ID" value="NZ_QIML01000010.1"/>
</dbReference>
<dbReference type="AlphaFoldDB" id="A0A3E2B367"/>
<proteinExistence type="predicted"/>
<protein>
    <submittedName>
        <fullName evidence="2">Energy-coupling factor transporter transmembrane protein EcfT</fullName>
    </submittedName>
</protein>
<keyword evidence="3" id="KW-1185">Reference proteome</keyword>
<feature type="transmembrane region" description="Helical" evidence="1">
    <location>
        <begin position="227"/>
        <end position="252"/>
    </location>
</feature>
<dbReference type="OrthoDB" id="2039442at2"/>
<dbReference type="EMBL" id="QQRQ01000010">
    <property type="protein sequence ID" value="RFT06437.1"/>
    <property type="molecule type" value="Genomic_DNA"/>
</dbReference>
<keyword evidence="1" id="KW-0472">Membrane</keyword>
<feature type="transmembrane region" description="Helical" evidence="1">
    <location>
        <begin position="98"/>
        <end position="121"/>
    </location>
</feature>
<keyword evidence="1 2" id="KW-0812">Transmembrane</keyword>
<keyword evidence="1" id="KW-1133">Transmembrane helix</keyword>
<name>A0A3E2B367_9FIRM</name>
<reference evidence="2 3" key="1">
    <citation type="submission" date="2018-07" db="EMBL/GenBank/DDBJ databases">
        <title>GABA Modulating Bacteria of the Human Gut Microbiota.</title>
        <authorList>
            <person name="Strandwitz P."/>
            <person name="Kim K.H."/>
            <person name="Terekhova D."/>
            <person name="Liu J.K."/>
            <person name="Sharma A."/>
            <person name="Levering J."/>
            <person name="Mcdonald D."/>
            <person name="Dietrich D."/>
            <person name="Ramadhar T.R."/>
            <person name="Lekbua A."/>
            <person name="Mroue N."/>
            <person name="Liston C."/>
            <person name="Stewart E.J."/>
            <person name="Dubin M.J."/>
            <person name="Zengler K."/>
            <person name="Knight R."/>
            <person name="Gilbert J.A."/>
            <person name="Clardy J."/>
            <person name="Lewis K."/>
        </authorList>
    </citation>
    <scope>NUCLEOTIDE SEQUENCE [LARGE SCALE GENOMIC DNA]</scope>
    <source>
        <strain evidence="2 3">KLE1738</strain>
    </source>
</reference>
<gene>
    <name evidence="2" type="ORF">DV520_07375</name>
</gene>
<evidence type="ECO:0000313" key="2">
    <source>
        <dbReference type="EMBL" id="RFT06437.1"/>
    </source>
</evidence>
<dbReference type="Proteomes" id="UP000260649">
    <property type="component" value="Unassembled WGS sequence"/>
</dbReference>
<comment type="caution">
    <text evidence="2">The sequence shown here is derived from an EMBL/GenBank/DDBJ whole genome shotgun (WGS) entry which is preliminary data.</text>
</comment>